<comment type="caution">
    <text evidence="2">The sequence shown here is derived from an EMBL/GenBank/DDBJ whole genome shotgun (WGS) entry which is preliminary data.</text>
</comment>
<gene>
    <name evidence="2" type="ORF">R5R35_000030</name>
</gene>
<accession>A0AAN9Z7R9</accession>
<sequence length="215" mass="21958">MYGRLSSNRWLAQAERVCVCVCLQWEGPEFRAAPPGARAGEAARLLPAVSVRPRLPPGHTHRQQHRRRHRLQLQGGGGAHPALHRQQVVPVGAGDGAAQAVQRGPRVPGAAGAGAAGAPAPAAPAALPAGHASGGALAAARVGAGGEGGGRRAAPCAGAQPPTPPAARRAHAAPVRGAARGTPLKAAPHVRYSTSSEQAHGQFRVEWMSCWLFAE</sequence>
<feature type="region of interest" description="Disordered" evidence="1">
    <location>
        <begin position="142"/>
        <end position="181"/>
    </location>
</feature>
<feature type="region of interest" description="Disordered" evidence="1">
    <location>
        <begin position="94"/>
        <end position="130"/>
    </location>
</feature>
<feature type="compositionally biased region" description="Basic residues" evidence="1">
    <location>
        <begin position="59"/>
        <end position="71"/>
    </location>
</feature>
<evidence type="ECO:0000256" key="1">
    <source>
        <dbReference type="SAM" id="MobiDB-lite"/>
    </source>
</evidence>
<feature type="compositionally biased region" description="Low complexity" evidence="1">
    <location>
        <begin position="116"/>
        <end position="130"/>
    </location>
</feature>
<feature type="compositionally biased region" description="Low complexity" evidence="1">
    <location>
        <begin position="172"/>
        <end position="181"/>
    </location>
</feature>
<dbReference type="EMBL" id="JAZDUA010000188">
    <property type="protein sequence ID" value="KAK7865005.1"/>
    <property type="molecule type" value="Genomic_DNA"/>
</dbReference>
<dbReference type="Proteomes" id="UP001378592">
    <property type="component" value="Unassembled WGS sequence"/>
</dbReference>
<feature type="compositionally biased region" description="Low complexity" evidence="1">
    <location>
        <begin position="94"/>
        <end position="110"/>
    </location>
</feature>
<proteinExistence type="predicted"/>
<evidence type="ECO:0000313" key="2">
    <source>
        <dbReference type="EMBL" id="KAK7865005.1"/>
    </source>
</evidence>
<dbReference type="AlphaFoldDB" id="A0AAN9Z7R9"/>
<name>A0AAN9Z7R9_9ORTH</name>
<evidence type="ECO:0000313" key="3">
    <source>
        <dbReference type="Proteomes" id="UP001378592"/>
    </source>
</evidence>
<protein>
    <submittedName>
        <fullName evidence="2">Uncharacterized protein</fullName>
    </submittedName>
</protein>
<organism evidence="2 3">
    <name type="scientific">Gryllus longicercus</name>
    <dbReference type="NCBI Taxonomy" id="2509291"/>
    <lineage>
        <taxon>Eukaryota</taxon>
        <taxon>Metazoa</taxon>
        <taxon>Ecdysozoa</taxon>
        <taxon>Arthropoda</taxon>
        <taxon>Hexapoda</taxon>
        <taxon>Insecta</taxon>
        <taxon>Pterygota</taxon>
        <taxon>Neoptera</taxon>
        <taxon>Polyneoptera</taxon>
        <taxon>Orthoptera</taxon>
        <taxon>Ensifera</taxon>
        <taxon>Gryllidea</taxon>
        <taxon>Grylloidea</taxon>
        <taxon>Gryllidae</taxon>
        <taxon>Gryllinae</taxon>
        <taxon>Gryllus</taxon>
    </lineage>
</organism>
<feature type="region of interest" description="Disordered" evidence="1">
    <location>
        <begin position="52"/>
        <end position="81"/>
    </location>
</feature>
<reference evidence="2 3" key="1">
    <citation type="submission" date="2024-03" db="EMBL/GenBank/DDBJ databases">
        <title>The genome assembly and annotation of the cricket Gryllus longicercus Weissman &amp; Gray.</title>
        <authorList>
            <person name="Szrajer S."/>
            <person name="Gray D."/>
            <person name="Ylla G."/>
        </authorList>
    </citation>
    <scope>NUCLEOTIDE SEQUENCE [LARGE SCALE GENOMIC DNA]</scope>
    <source>
        <strain evidence="2">DAG 2021-001</strain>
        <tissue evidence="2">Whole body minus gut</tissue>
    </source>
</reference>
<keyword evidence="3" id="KW-1185">Reference proteome</keyword>